<evidence type="ECO:0000256" key="1">
    <source>
        <dbReference type="SAM" id="MobiDB-lite"/>
    </source>
</evidence>
<comment type="caution">
    <text evidence="2">The sequence shown here is derived from an EMBL/GenBank/DDBJ whole genome shotgun (WGS) entry which is preliminary data.</text>
</comment>
<protein>
    <submittedName>
        <fullName evidence="2">Uncharacterized protein</fullName>
    </submittedName>
</protein>
<accession>A0ABQ0TJF8</accession>
<feature type="region of interest" description="Disordered" evidence="1">
    <location>
        <begin position="1"/>
        <end position="25"/>
    </location>
</feature>
<evidence type="ECO:0000313" key="3">
    <source>
        <dbReference type="Proteomes" id="UP000319578"/>
    </source>
</evidence>
<sequence>MCLRFHPGGDRERSNEEEKEKRSAGRFSFDLYDDLEQKEDAANDL</sequence>
<organism evidence="2 3">
    <name type="scientific">Brevibacillus reuszeri</name>
    <dbReference type="NCBI Taxonomy" id="54915"/>
    <lineage>
        <taxon>Bacteria</taxon>
        <taxon>Bacillati</taxon>
        <taxon>Bacillota</taxon>
        <taxon>Bacilli</taxon>
        <taxon>Bacillales</taxon>
        <taxon>Paenibacillaceae</taxon>
        <taxon>Brevibacillus</taxon>
    </lineage>
</organism>
<name>A0ABQ0TJF8_9BACL</name>
<keyword evidence="3" id="KW-1185">Reference proteome</keyword>
<gene>
    <name evidence="2" type="ORF">BRE01_17040</name>
</gene>
<reference evidence="2 3" key="1">
    <citation type="submission" date="2019-06" db="EMBL/GenBank/DDBJ databases">
        <title>Whole genome shotgun sequence of Brevibacillus reuszeri NBRC 15719.</title>
        <authorList>
            <person name="Hosoyama A."/>
            <person name="Uohara A."/>
            <person name="Ohji S."/>
            <person name="Ichikawa N."/>
        </authorList>
    </citation>
    <scope>NUCLEOTIDE SEQUENCE [LARGE SCALE GENOMIC DNA]</scope>
    <source>
        <strain evidence="2 3">NBRC 15719</strain>
    </source>
</reference>
<feature type="compositionally biased region" description="Basic and acidic residues" evidence="1">
    <location>
        <begin position="7"/>
        <end position="23"/>
    </location>
</feature>
<dbReference type="Proteomes" id="UP000319578">
    <property type="component" value="Unassembled WGS sequence"/>
</dbReference>
<proteinExistence type="predicted"/>
<dbReference type="EMBL" id="BJON01000006">
    <property type="protein sequence ID" value="GED68002.1"/>
    <property type="molecule type" value="Genomic_DNA"/>
</dbReference>
<evidence type="ECO:0000313" key="2">
    <source>
        <dbReference type="EMBL" id="GED68002.1"/>
    </source>
</evidence>